<protein>
    <submittedName>
        <fullName evidence="1">Uncharacterized protein</fullName>
    </submittedName>
</protein>
<dbReference type="AlphaFoldDB" id="A0A8H3X2Q3"/>
<organism evidence="1 2">
    <name type="scientific">Gigaspora margarita</name>
    <dbReference type="NCBI Taxonomy" id="4874"/>
    <lineage>
        <taxon>Eukaryota</taxon>
        <taxon>Fungi</taxon>
        <taxon>Fungi incertae sedis</taxon>
        <taxon>Mucoromycota</taxon>
        <taxon>Glomeromycotina</taxon>
        <taxon>Glomeromycetes</taxon>
        <taxon>Diversisporales</taxon>
        <taxon>Gigasporaceae</taxon>
        <taxon>Gigaspora</taxon>
    </lineage>
</organism>
<evidence type="ECO:0000313" key="2">
    <source>
        <dbReference type="Proteomes" id="UP000439903"/>
    </source>
</evidence>
<proteinExistence type="predicted"/>
<gene>
    <name evidence="1" type="ORF">F8M41_009638</name>
</gene>
<accession>A0A8H3X2Q3</accession>
<dbReference type="EMBL" id="WTPW01002050">
    <property type="protein sequence ID" value="KAF0399941.1"/>
    <property type="molecule type" value="Genomic_DNA"/>
</dbReference>
<evidence type="ECO:0000313" key="1">
    <source>
        <dbReference type="EMBL" id="KAF0399941.1"/>
    </source>
</evidence>
<dbReference type="OrthoDB" id="2409872at2759"/>
<name>A0A8H3X2Q3_GIGMA</name>
<dbReference type="Proteomes" id="UP000439903">
    <property type="component" value="Unassembled WGS sequence"/>
</dbReference>
<sequence length="116" mass="13435">MRAQMLEFSTVRLEAYNLKEKPCAIIHDNEFVFFSEKCVQKFEDSSLRSPGYDSFLNIERFKYSTNVSDVFIYDLGLKDLFKDQDIAAALGRRYLKLPFSSHPGWGMCSARAEKDT</sequence>
<comment type="caution">
    <text evidence="1">The sequence shown here is derived from an EMBL/GenBank/DDBJ whole genome shotgun (WGS) entry which is preliminary data.</text>
</comment>
<keyword evidence="2" id="KW-1185">Reference proteome</keyword>
<reference evidence="1 2" key="1">
    <citation type="journal article" date="2019" name="Environ. Microbiol.">
        <title>At the nexus of three kingdoms: the genome of the mycorrhizal fungus Gigaspora margarita provides insights into plant, endobacterial and fungal interactions.</title>
        <authorList>
            <person name="Venice F."/>
            <person name="Ghignone S."/>
            <person name="Salvioli di Fossalunga A."/>
            <person name="Amselem J."/>
            <person name="Novero M."/>
            <person name="Xianan X."/>
            <person name="Sedzielewska Toro K."/>
            <person name="Morin E."/>
            <person name="Lipzen A."/>
            <person name="Grigoriev I.V."/>
            <person name="Henrissat B."/>
            <person name="Martin F.M."/>
            <person name="Bonfante P."/>
        </authorList>
    </citation>
    <scope>NUCLEOTIDE SEQUENCE [LARGE SCALE GENOMIC DNA]</scope>
    <source>
        <strain evidence="1 2">BEG34</strain>
    </source>
</reference>